<dbReference type="Gene3D" id="3.30.590.20">
    <property type="match status" value="1"/>
</dbReference>
<dbReference type="PANTHER" id="PTHR36510">
    <property type="entry name" value="GLUTAMATE--CYSTEINE LIGASE 2-RELATED"/>
    <property type="match status" value="1"/>
</dbReference>
<keyword evidence="1 5" id="KW-0436">Ligase</keyword>
<dbReference type="GO" id="GO:0042398">
    <property type="term" value="P:modified amino acid biosynthetic process"/>
    <property type="evidence" value="ECO:0007669"/>
    <property type="project" value="InterPro"/>
</dbReference>
<dbReference type="InterPro" id="IPR050141">
    <property type="entry name" value="GCL_type2/YbdK_subfam"/>
</dbReference>
<organism evidence="6">
    <name type="scientific">Kitasatospora sp. CMC57</name>
    <dbReference type="NCBI Taxonomy" id="3231513"/>
    <lineage>
        <taxon>Bacteria</taxon>
        <taxon>Bacillati</taxon>
        <taxon>Actinomycetota</taxon>
        <taxon>Actinomycetes</taxon>
        <taxon>Kitasatosporales</taxon>
        <taxon>Streptomycetaceae</taxon>
        <taxon>Kitasatospora</taxon>
    </lineage>
</organism>
<keyword evidence="3 5" id="KW-0067">ATP-binding</keyword>
<evidence type="ECO:0000313" key="6">
    <source>
        <dbReference type="EMBL" id="BFP48928.1"/>
    </source>
</evidence>
<dbReference type="HAMAP" id="MF_01609">
    <property type="entry name" value="Glu_cys_ligase_2"/>
    <property type="match status" value="1"/>
</dbReference>
<gene>
    <name evidence="6" type="ORF">KCMC57_52960</name>
</gene>
<dbReference type="GO" id="GO:0005524">
    <property type="term" value="F:ATP binding"/>
    <property type="evidence" value="ECO:0007669"/>
    <property type="project" value="UniProtKB-KW"/>
</dbReference>
<name>A0AB33K136_9ACTN</name>
<comment type="catalytic activity">
    <reaction evidence="4 5">
        <text>L-cysteine + L-glutamate + ATP = gamma-L-glutamyl-L-cysteine + ADP + phosphate + H(+)</text>
        <dbReference type="Rhea" id="RHEA:13285"/>
        <dbReference type="ChEBI" id="CHEBI:15378"/>
        <dbReference type="ChEBI" id="CHEBI:29985"/>
        <dbReference type="ChEBI" id="CHEBI:30616"/>
        <dbReference type="ChEBI" id="CHEBI:35235"/>
        <dbReference type="ChEBI" id="CHEBI:43474"/>
        <dbReference type="ChEBI" id="CHEBI:58173"/>
        <dbReference type="ChEBI" id="CHEBI:456216"/>
        <dbReference type="EC" id="6.3.2.2"/>
    </reaction>
</comment>
<evidence type="ECO:0000256" key="1">
    <source>
        <dbReference type="ARBA" id="ARBA00022598"/>
    </source>
</evidence>
<dbReference type="RefSeq" id="WP_407991098.1">
    <property type="nucleotide sequence ID" value="NZ_AP035881.2"/>
</dbReference>
<sequence length="384" mass="41374">MTDCTNFRTARPTADPGPLQLGVEEEYLLVDPVTRATVPLGGPVLAETRQVLGERAECEFFATQLEVCTPPVATATELRRELVAMRRAAVDAAARAGCLLVASGTAVLPSRHPLPLTPTSRYRRIAEHVGPLVTDRVGGEASGCHVHLGELTRGQALLLSGLLRPWLPVFQAVSANSPFVEGMDRNWASGRSVHYRAWPTVGPSPLLDETGYERLVRRLISSGVLLDRRMIYWYARPSEHVPTLEVRIADVNADPDVTVLLAVLLRGLARTLLDESSRRPAPTPALSAAHRWAARSGLRDTGLDPFTGDPRPMVRMFEELLDRAAPGLAAHGDLATAHTLAARLISTGTGADRQRAAYARRHVLADVVDDLAAVTALAPGPVPA</sequence>
<dbReference type="SUPFAM" id="SSF55931">
    <property type="entry name" value="Glutamine synthetase/guanido kinase"/>
    <property type="match status" value="1"/>
</dbReference>
<evidence type="ECO:0000256" key="5">
    <source>
        <dbReference type="HAMAP-Rule" id="MF_01609"/>
    </source>
</evidence>
<dbReference type="GO" id="GO:0004357">
    <property type="term" value="F:glutamate-cysteine ligase activity"/>
    <property type="evidence" value="ECO:0007669"/>
    <property type="project" value="UniProtKB-EC"/>
</dbReference>
<reference evidence="6" key="1">
    <citation type="submission" date="2024-07" db="EMBL/GenBank/DDBJ databases">
        <title>Complete genome sequences of cellulolytic bacteria, Kitasatospora sp. CMC57 and Streptomyces sp. CMC78, isolated from Japanese agricultural soil.</title>
        <authorList>
            <person name="Hashimoto T."/>
            <person name="Ito M."/>
            <person name="Iwamoto M."/>
            <person name="Fukahori D."/>
            <person name="Shoda T."/>
            <person name="Sakoda M."/>
            <person name="Morohoshi T."/>
            <person name="Mitsuboshi M."/>
            <person name="Nishizawa T."/>
        </authorList>
    </citation>
    <scope>NUCLEOTIDE SEQUENCE</scope>
    <source>
        <strain evidence="6">CMC57</strain>
    </source>
</reference>
<dbReference type="EMBL" id="AP035881">
    <property type="protein sequence ID" value="BFP48928.1"/>
    <property type="molecule type" value="Genomic_DNA"/>
</dbReference>
<evidence type="ECO:0000256" key="4">
    <source>
        <dbReference type="ARBA" id="ARBA00048819"/>
    </source>
</evidence>
<dbReference type="Pfam" id="PF04107">
    <property type="entry name" value="GCS2"/>
    <property type="match status" value="1"/>
</dbReference>
<dbReference type="PANTHER" id="PTHR36510:SF1">
    <property type="entry name" value="GLUTAMATE--CYSTEINE LIGASE 2-RELATED"/>
    <property type="match status" value="1"/>
</dbReference>
<dbReference type="EC" id="6.3.2.2" evidence="5"/>
<dbReference type="InterPro" id="IPR006336">
    <property type="entry name" value="GCS2"/>
</dbReference>
<comment type="function">
    <text evidence="5">ATP-dependent carboxylate-amine ligase which exhibits weak glutamate--cysteine ligase activity.</text>
</comment>
<dbReference type="InterPro" id="IPR011793">
    <property type="entry name" value="YbdK"/>
</dbReference>
<dbReference type="AlphaFoldDB" id="A0AB33K136"/>
<dbReference type="InterPro" id="IPR014746">
    <property type="entry name" value="Gln_synth/guanido_kin_cat_dom"/>
</dbReference>
<comment type="similarity">
    <text evidence="5">Belongs to the glutamate--cysteine ligase type 2 family. YbdK subfamily.</text>
</comment>
<evidence type="ECO:0000256" key="3">
    <source>
        <dbReference type="ARBA" id="ARBA00022840"/>
    </source>
</evidence>
<evidence type="ECO:0000256" key="2">
    <source>
        <dbReference type="ARBA" id="ARBA00022741"/>
    </source>
</evidence>
<proteinExistence type="inferred from homology"/>
<protein>
    <recommendedName>
        <fullName evidence="5">Putative glutamate--cysteine ligase 2</fullName>
        <ecNumber evidence="5">6.3.2.2</ecNumber>
    </recommendedName>
    <alternativeName>
        <fullName evidence="5">Gamma-glutamylcysteine synthetase 2</fullName>
        <shortName evidence="5">GCS 2</shortName>
        <shortName evidence="5">Gamma-GCS 2</shortName>
    </alternativeName>
</protein>
<keyword evidence="2 5" id="KW-0547">Nucleotide-binding</keyword>
<accession>A0AB33K136</accession>
<dbReference type="NCBIfam" id="TIGR02050">
    <property type="entry name" value="gshA_cyan_rel"/>
    <property type="match status" value="1"/>
</dbReference>